<evidence type="ECO:0000313" key="2">
    <source>
        <dbReference type="Proteomes" id="UP000051448"/>
    </source>
</evidence>
<dbReference type="AlphaFoldDB" id="A0A0R1MJ38"/>
<accession>A0A0R1MJ38</accession>
<name>A0A0R1MJ38_9LACO</name>
<evidence type="ECO:0000313" key="1">
    <source>
        <dbReference type="EMBL" id="KRL08045.1"/>
    </source>
</evidence>
<proteinExistence type="predicted"/>
<gene>
    <name evidence="1" type="ORF">FC92_GL001119</name>
</gene>
<comment type="caution">
    <text evidence="1">The sequence shown here is derived from an EMBL/GenBank/DDBJ whole genome shotgun (WGS) entry which is preliminary data.</text>
</comment>
<dbReference type="STRING" id="1423759.FC92_GL001119"/>
<organism evidence="1 2">
    <name type="scientific">Liquorilactobacillus hordei DSM 19519</name>
    <dbReference type="NCBI Taxonomy" id="1423759"/>
    <lineage>
        <taxon>Bacteria</taxon>
        <taxon>Bacillati</taxon>
        <taxon>Bacillota</taxon>
        <taxon>Bacilli</taxon>
        <taxon>Lactobacillales</taxon>
        <taxon>Lactobacillaceae</taxon>
        <taxon>Liquorilactobacillus</taxon>
    </lineage>
</organism>
<dbReference type="Proteomes" id="UP000051448">
    <property type="component" value="Unassembled WGS sequence"/>
</dbReference>
<dbReference type="EMBL" id="AZDX01000003">
    <property type="protein sequence ID" value="KRL08045.1"/>
    <property type="molecule type" value="Genomic_DNA"/>
</dbReference>
<sequence>MYSVIDTYVGVKEVLSKYRVIELAKDIYPFYPIDNLRSATKLLREQGYEISRADLLF</sequence>
<keyword evidence="2" id="KW-1185">Reference proteome</keyword>
<dbReference type="PATRIC" id="fig|1423759.3.peg.1184"/>
<reference evidence="1 2" key="1">
    <citation type="journal article" date="2015" name="Genome Announc.">
        <title>Expanding the biotechnology potential of lactobacilli through comparative genomics of 213 strains and associated genera.</title>
        <authorList>
            <person name="Sun Z."/>
            <person name="Harris H.M."/>
            <person name="McCann A."/>
            <person name="Guo C."/>
            <person name="Argimon S."/>
            <person name="Zhang W."/>
            <person name="Yang X."/>
            <person name="Jeffery I.B."/>
            <person name="Cooney J.C."/>
            <person name="Kagawa T.F."/>
            <person name="Liu W."/>
            <person name="Song Y."/>
            <person name="Salvetti E."/>
            <person name="Wrobel A."/>
            <person name="Rasinkangas P."/>
            <person name="Parkhill J."/>
            <person name="Rea M.C."/>
            <person name="O'Sullivan O."/>
            <person name="Ritari J."/>
            <person name="Douillard F.P."/>
            <person name="Paul Ross R."/>
            <person name="Yang R."/>
            <person name="Briner A.E."/>
            <person name="Felis G.E."/>
            <person name="de Vos W.M."/>
            <person name="Barrangou R."/>
            <person name="Klaenhammer T.R."/>
            <person name="Caufield P.W."/>
            <person name="Cui Y."/>
            <person name="Zhang H."/>
            <person name="O'Toole P.W."/>
        </authorList>
    </citation>
    <scope>NUCLEOTIDE SEQUENCE [LARGE SCALE GENOMIC DNA]</scope>
    <source>
        <strain evidence="1 2">DSM 19519</strain>
    </source>
</reference>
<protein>
    <submittedName>
        <fullName evidence="1">Uncharacterized protein</fullName>
    </submittedName>
</protein>
<dbReference type="OrthoDB" id="9763484at2"/>
<dbReference type="RefSeq" id="WP_157047936.1">
    <property type="nucleotide sequence ID" value="NZ_AZDX01000003.1"/>
</dbReference>
<dbReference type="GeneID" id="98309485"/>